<dbReference type="Gene3D" id="3.40.1620.10">
    <property type="entry name" value="YefM-like domain"/>
    <property type="match status" value="1"/>
</dbReference>
<dbReference type="SUPFAM" id="SSF143120">
    <property type="entry name" value="YefM-like"/>
    <property type="match status" value="1"/>
</dbReference>
<dbReference type="EMBL" id="UOFL01000152">
    <property type="protein sequence ID" value="VAW78414.1"/>
    <property type="molecule type" value="Genomic_DNA"/>
</dbReference>
<name>A0A3B0ZAI7_9ZZZZ</name>
<protein>
    <recommendedName>
        <fullName evidence="3">Antitoxin</fullName>
    </recommendedName>
</protein>
<comment type="similarity">
    <text evidence="1">Belongs to the phD/YefM antitoxin family.</text>
</comment>
<gene>
    <name evidence="2" type="ORF">MNBD_GAMMA12-614</name>
</gene>
<sequence length="80" mass="8815">MMLNEIGSYDAKTKLPEILRKVEGGQAFTITNRGKPIADLIPSKANDHARTEAAINNILKAKKHKISDESLAELKESGRK</sequence>
<dbReference type="AlphaFoldDB" id="A0A3B0ZAI7"/>
<proteinExistence type="inferred from homology"/>
<accession>A0A3B0ZAI7</accession>
<organism evidence="2">
    <name type="scientific">hydrothermal vent metagenome</name>
    <dbReference type="NCBI Taxonomy" id="652676"/>
    <lineage>
        <taxon>unclassified sequences</taxon>
        <taxon>metagenomes</taxon>
        <taxon>ecological metagenomes</taxon>
    </lineage>
</organism>
<dbReference type="NCBIfam" id="TIGR01552">
    <property type="entry name" value="phd_fam"/>
    <property type="match status" value="1"/>
</dbReference>
<dbReference type="InterPro" id="IPR036165">
    <property type="entry name" value="YefM-like_sf"/>
</dbReference>
<evidence type="ECO:0000313" key="2">
    <source>
        <dbReference type="EMBL" id="VAW78414.1"/>
    </source>
</evidence>
<reference evidence="2" key="1">
    <citation type="submission" date="2018-06" db="EMBL/GenBank/DDBJ databases">
        <authorList>
            <person name="Zhirakovskaya E."/>
        </authorList>
    </citation>
    <scope>NUCLEOTIDE SEQUENCE</scope>
</reference>
<evidence type="ECO:0000256" key="1">
    <source>
        <dbReference type="ARBA" id="ARBA00009981"/>
    </source>
</evidence>
<evidence type="ECO:0008006" key="3">
    <source>
        <dbReference type="Google" id="ProtNLM"/>
    </source>
</evidence>